<feature type="transmembrane region" description="Helical" evidence="6">
    <location>
        <begin position="91"/>
        <end position="110"/>
    </location>
</feature>
<dbReference type="KEGG" id="smo:SELMODRAFT_171202"/>
<comment type="subcellular location">
    <subcellularLocation>
        <location evidence="1">Membrane</location>
        <topology evidence="1">Multi-pass membrane protein</topology>
    </subcellularLocation>
</comment>
<dbReference type="eggNOG" id="ENOG502QRDM">
    <property type="taxonomic scope" value="Eukaryota"/>
</dbReference>
<dbReference type="SMR" id="D8RG58"/>
<dbReference type="InterPro" id="IPR023408">
    <property type="entry name" value="MscS_beta-dom_sf"/>
</dbReference>
<dbReference type="HOGENOM" id="CLU_024228_2_0_1"/>
<evidence type="ECO:0000256" key="6">
    <source>
        <dbReference type="SAM" id="Phobius"/>
    </source>
</evidence>
<dbReference type="SUPFAM" id="SSF82861">
    <property type="entry name" value="Mechanosensitive channel protein MscS (YggB), transmembrane region"/>
    <property type="match status" value="1"/>
</dbReference>
<name>D8RG58_SELML</name>
<dbReference type="OrthoDB" id="567160at2759"/>
<dbReference type="STRING" id="88036.D8RG58"/>
<dbReference type="EMBL" id="GL377578">
    <property type="protein sequence ID" value="EFJ28984.1"/>
    <property type="molecule type" value="Genomic_DNA"/>
</dbReference>
<evidence type="ECO:0000256" key="2">
    <source>
        <dbReference type="ARBA" id="ARBA00008017"/>
    </source>
</evidence>
<dbReference type="InParanoid" id="D8RG58"/>
<dbReference type="AlphaFoldDB" id="D8RG58"/>
<evidence type="ECO:0000256" key="4">
    <source>
        <dbReference type="ARBA" id="ARBA00022989"/>
    </source>
</evidence>
<proteinExistence type="inferred from homology"/>
<dbReference type="SUPFAM" id="SSF50182">
    <property type="entry name" value="Sm-like ribonucleoproteins"/>
    <property type="match status" value="1"/>
</dbReference>
<dbReference type="InterPro" id="IPR010920">
    <property type="entry name" value="LSM_dom_sf"/>
</dbReference>
<comment type="similarity">
    <text evidence="2">Belongs to the MscS (TC 1.A.23) family.</text>
</comment>
<dbReference type="GO" id="GO:0008381">
    <property type="term" value="F:mechanosensitive monoatomic ion channel activity"/>
    <property type="evidence" value="ECO:0000318"/>
    <property type="project" value="GO_Central"/>
</dbReference>
<dbReference type="Gene3D" id="1.10.287.1260">
    <property type="match status" value="1"/>
</dbReference>
<evidence type="ECO:0000259" key="7">
    <source>
        <dbReference type="Pfam" id="PF00924"/>
    </source>
</evidence>
<gene>
    <name evidence="8" type="ORF">SELMODRAFT_171202</name>
</gene>
<evidence type="ECO:0000256" key="1">
    <source>
        <dbReference type="ARBA" id="ARBA00004141"/>
    </source>
</evidence>
<keyword evidence="4 6" id="KW-1133">Transmembrane helix</keyword>
<dbReference type="InterPro" id="IPR011014">
    <property type="entry name" value="MscS_channel_TM-2"/>
</dbReference>
<dbReference type="Gramene" id="EFJ28984">
    <property type="protein sequence ID" value="EFJ28984"/>
    <property type="gene ID" value="SELMODRAFT_171202"/>
</dbReference>
<dbReference type="PANTHER" id="PTHR30566">
    <property type="entry name" value="YNAI-RELATED MECHANOSENSITIVE ION CHANNEL"/>
    <property type="match status" value="1"/>
</dbReference>
<dbReference type="FunCoup" id="D8RG58">
    <property type="interactions" value="400"/>
</dbReference>
<keyword evidence="5 6" id="KW-0472">Membrane</keyword>
<feature type="domain" description="Mechanosensitive ion channel MscS" evidence="7">
    <location>
        <begin position="202"/>
        <end position="269"/>
    </location>
</feature>
<dbReference type="Gene3D" id="2.30.30.60">
    <property type="match status" value="1"/>
</dbReference>
<dbReference type="Proteomes" id="UP000001514">
    <property type="component" value="Unassembled WGS sequence"/>
</dbReference>
<feature type="transmembrane region" description="Helical" evidence="6">
    <location>
        <begin position="27"/>
        <end position="49"/>
    </location>
</feature>
<evidence type="ECO:0000313" key="9">
    <source>
        <dbReference type="Proteomes" id="UP000001514"/>
    </source>
</evidence>
<evidence type="ECO:0000256" key="3">
    <source>
        <dbReference type="ARBA" id="ARBA00022692"/>
    </source>
</evidence>
<protein>
    <recommendedName>
        <fullName evidence="7">Mechanosensitive ion channel MscS domain-containing protein</fullName>
    </recommendedName>
</protein>
<accession>D8RG58</accession>
<reference evidence="8 9" key="1">
    <citation type="journal article" date="2011" name="Science">
        <title>The Selaginella genome identifies genetic changes associated with the evolution of vascular plants.</title>
        <authorList>
            <person name="Banks J.A."/>
            <person name="Nishiyama T."/>
            <person name="Hasebe M."/>
            <person name="Bowman J.L."/>
            <person name="Gribskov M."/>
            <person name="dePamphilis C."/>
            <person name="Albert V.A."/>
            <person name="Aono N."/>
            <person name="Aoyama T."/>
            <person name="Ambrose B.A."/>
            <person name="Ashton N.W."/>
            <person name="Axtell M.J."/>
            <person name="Barker E."/>
            <person name="Barker M.S."/>
            <person name="Bennetzen J.L."/>
            <person name="Bonawitz N.D."/>
            <person name="Chapple C."/>
            <person name="Cheng C."/>
            <person name="Correa L.G."/>
            <person name="Dacre M."/>
            <person name="DeBarry J."/>
            <person name="Dreyer I."/>
            <person name="Elias M."/>
            <person name="Engstrom E.M."/>
            <person name="Estelle M."/>
            <person name="Feng L."/>
            <person name="Finet C."/>
            <person name="Floyd S.K."/>
            <person name="Frommer W.B."/>
            <person name="Fujita T."/>
            <person name="Gramzow L."/>
            <person name="Gutensohn M."/>
            <person name="Harholt J."/>
            <person name="Hattori M."/>
            <person name="Heyl A."/>
            <person name="Hirai T."/>
            <person name="Hiwatashi Y."/>
            <person name="Ishikawa M."/>
            <person name="Iwata M."/>
            <person name="Karol K.G."/>
            <person name="Koehler B."/>
            <person name="Kolukisaoglu U."/>
            <person name="Kubo M."/>
            <person name="Kurata T."/>
            <person name="Lalonde S."/>
            <person name="Li K."/>
            <person name="Li Y."/>
            <person name="Litt A."/>
            <person name="Lyons E."/>
            <person name="Manning G."/>
            <person name="Maruyama T."/>
            <person name="Michael T.P."/>
            <person name="Mikami K."/>
            <person name="Miyazaki S."/>
            <person name="Morinaga S."/>
            <person name="Murata T."/>
            <person name="Mueller-Roeber B."/>
            <person name="Nelson D.R."/>
            <person name="Obara M."/>
            <person name="Oguri Y."/>
            <person name="Olmstead R.G."/>
            <person name="Onodera N."/>
            <person name="Petersen B.L."/>
            <person name="Pils B."/>
            <person name="Prigge M."/>
            <person name="Rensing S.A."/>
            <person name="Riano-Pachon D.M."/>
            <person name="Roberts A.W."/>
            <person name="Sato Y."/>
            <person name="Scheller H.V."/>
            <person name="Schulz B."/>
            <person name="Schulz C."/>
            <person name="Shakirov E.V."/>
            <person name="Shibagaki N."/>
            <person name="Shinohara N."/>
            <person name="Shippen D.E."/>
            <person name="Soerensen I."/>
            <person name="Sotooka R."/>
            <person name="Sugimoto N."/>
            <person name="Sugita M."/>
            <person name="Sumikawa N."/>
            <person name="Tanurdzic M."/>
            <person name="Theissen G."/>
            <person name="Ulvskov P."/>
            <person name="Wakazuki S."/>
            <person name="Weng J.K."/>
            <person name="Willats W.W."/>
            <person name="Wipf D."/>
            <person name="Wolf P.G."/>
            <person name="Yang L."/>
            <person name="Zimmer A.D."/>
            <person name="Zhu Q."/>
            <person name="Mitros T."/>
            <person name="Hellsten U."/>
            <person name="Loque D."/>
            <person name="Otillar R."/>
            <person name="Salamov A."/>
            <person name="Schmutz J."/>
            <person name="Shapiro H."/>
            <person name="Lindquist E."/>
            <person name="Lucas S."/>
            <person name="Rokhsar D."/>
            <person name="Grigoriev I.V."/>
        </authorList>
    </citation>
    <scope>NUCLEOTIDE SEQUENCE [LARGE SCALE GENOMIC DNA]</scope>
</reference>
<sequence>MSAEASNYTKQTVIPSLQQWLDPTSPYTMQGLIPTTLALASCAAAWLVLPRVLRRLHKYVEEGPTTSLLGKSEKHPYEMSMWAALEDPTRLFLTLVAFSQLGALVAPTTVVSHLELAWRGGLLLSGLWFLHRWKSVFFSRLLVGKASSKEELERYLVLDKVSSIGIIVLGAMALAEASGVPLQSVLTVGGIGGIATAFAARDVLGNALSGIILQFIKPFSVGDYITAGNIDGQIVKMGLHSTTLLNTDKIPMMVPNSFFSSQVIVNKSRCPKQAIKSRIYIRCSDIDKVPVITDEVVELLKTHPKILSEQDSPLCYLSKTAPTHLELTFSCDIQSLNKREVLALEQELLVRAAEVVRKSGAALGAPA</sequence>
<keyword evidence="9" id="KW-1185">Reference proteome</keyword>
<evidence type="ECO:0000256" key="5">
    <source>
        <dbReference type="ARBA" id="ARBA00023136"/>
    </source>
</evidence>
<dbReference type="GO" id="GO:0016020">
    <property type="term" value="C:membrane"/>
    <property type="evidence" value="ECO:0007669"/>
    <property type="project" value="UniProtKB-SubCell"/>
</dbReference>
<dbReference type="PANTHER" id="PTHR30566:SF5">
    <property type="entry name" value="MECHANOSENSITIVE ION CHANNEL PROTEIN 1, MITOCHONDRIAL-RELATED"/>
    <property type="match status" value="1"/>
</dbReference>
<dbReference type="OMA" id="NIMEICL"/>
<keyword evidence="3 6" id="KW-0812">Transmembrane</keyword>
<evidence type="ECO:0000313" key="8">
    <source>
        <dbReference type="EMBL" id="EFJ28984.1"/>
    </source>
</evidence>
<organism evidence="9">
    <name type="scientific">Selaginella moellendorffii</name>
    <name type="common">Spikemoss</name>
    <dbReference type="NCBI Taxonomy" id="88036"/>
    <lineage>
        <taxon>Eukaryota</taxon>
        <taxon>Viridiplantae</taxon>
        <taxon>Streptophyta</taxon>
        <taxon>Embryophyta</taxon>
        <taxon>Tracheophyta</taxon>
        <taxon>Lycopodiopsida</taxon>
        <taxon>Selaginellales</taxon>
        <taxon>Selaginellaceae</taxon>
        <taxon>Selaginella</taxon>
    </lineage>
</organism>
<dbReference type="GO" id="GO:0005739">
    <property type="term" value="C:mitochondrion"/>
    <property type="evidence" value="ECO:0000318"/>
    <property type="project" value="GO_Central"/>
</dbReference>
<dbReference type="Pfam" id="PF00924">
    <property type="entry name" value="MS_channel_2nd"/>
    <property type="match status" value="1"/>
</dbReference>
<dbReference type="GO" id="GO:0034599">
    <property type="term" value="P:cellular response to oxidative stress"/>
    <property type="evidence" value="ECO:0000318"/>
    <property type="project" value="GO_Central"/>
</dbReference>
<dbReference type="InterPro" id="IPR006685">
    <property type="entry name" value="MscS_channel_2nd"/>
</dbReference>